<protein>
    <submittedName>
        <fullName evidence="2">Uncharacterized protein</fullName>
    </submittedName>
</protein>
<feature type="compositionally biased region" description="Low complexity" evidence="1">
    <location>
        <begin position="1"/>
        <end position="21"/>
    </location>
</feature>
<dbReference type="AlphaFoldDB" id="A0A8H6HTA1"/>
<feature type="compositionally biased region" description="Gly residues" evidence="1">
    <location>
        <begin position="22"/>
        <end position="58"/>
    </location>
</feature>
<comment type="caution">
    <text evidence="2">The sequence shown here is derived from an EMBL/GenBank/DDBJ whole genome shotgun (WGS) entry which is preliminary data.</text>
</comment>
<feature type="region of interest" description="Disordered" evidence="1">
    <location>
        <begin position="1"/>
        <end position="197"/>
    </location>
</feature>
<evidence type="ECO:0000313" key="3">
    <source>
        <dbReference type="Proteomes" id="UP000521943"/>
    </source>
</evidence>
<feature type="compositionally biased region" description="Basic and acidic residues" evidence="1">
    <location>
        <begin position="336"/>
        <end position="347"/>
    </location>
</feature>
<feature type="region of interest" description="Disordered" evidence="1">
    <location>
        <begin position="237"/>
        <end position="256"/>
    </location>
</feature>
<feature type="compositionally biased region" description="Acidic residues" evidence="1">
    <location>
        <begin position="80"/>
        <end position="97"/>
    </location>
</feature>
<reference evidence="2 3" key="1">
    <citation type="submission" date="2020-07" db="EMBL/GenBank/DDBJ databases">
        <title>Comparative genomics of pyrophilous fungi reveals a link between fire events and developmental genes.</title>
        <authorList>
            <consortium name="DOE Joint Genome Institute"/>
            <person name="Steindorff A.S."/>
            <person name="Carver A."/>
            <person name="Calhoun S."/>
            <person name="Stillman K."/>
            <person name="Liu H."/>
            <person name="Lipzen A."/>
            <person name="Pangilinan J."/>
            <person name="Labutti K."/>
            <person name="Bruns T.D."/>
            <person name="Grigoriev I.V."/>
        </authorList>
    </citation>
    <scope>NUCLEOTIDE SEQUENCE [LARGE SCALE GENOMIC DNA]</scope>
    <source>
        <strain evidence="2 3">CBS 144469</strain>
    </source>
</reference>
<feature type="compositionally biased region" description="Pro residues" evidence="1">
    <location>
        <begin position="316"/>
        <end position="327"/>
    </location>
</feature>
<organism evidence="2 3">
    <name type="scientific">Ephemerocybe angulata</name>
    <dbReference type="NCBI Taxonomy" id="980116"/>
    <lineage>
        <taxon>Eukaryota</taxon>
        <taxon>Fungi</taxon>
        <taxon>Dikarya</taxon>
        <taxon>Basidiomycota</taxon>
        <taxon>Agaricomycotina</taxon>
        <taxon>Agaricomycetes</taxon>
        <taxon>Agaricomycetidae</taxon>
        <taxon>Agaricales</taxon>
        <taxon>Agaricineae</taxon>
        <taxon>Psathyrellaceae</taxon>
        <taxon>Ephemerocybe</taxon>
    </lineage>
</organism>
<keyword evidence="3" id="KW-1185">Reference proteome</keyword>
<name>A0A8H6HTA1_9AGAR</name>
<feature type="region of interest" description="Disordered" evidence="1">
    <location>
        <begin position="264"/>
        <end position="291"/>
    </location>
</feature>
<dbReference type="Proteomes" id="UP000521943">
    <property type="component" value="Unassembled WGS sequence"/>
</dbReference>
<accession>A0A8H6HTA1</accession>
<feature type="compositionally biased region" description="Polar residues" evidence="1">
    <location>
        <begin position="356"/>
        <end position="368"/>
    </location>
</feature>
<feature type="compositionally biased region" description="Basic and acidic residues" evidence="1">
    <location>
        <begin position="276"/>
        <end position="291"/>
    </location>
</feature>
<feature type="compositionally biased region" description="Polar residues" evidence="1">
    <location>
        <begin position="164"/>
        <end position="176"/>
    </location>
</feature>
<gene>
    <name evidence="2" type="ORF">DFP72DRAFT_1047926</name>
</gene>
<evidence type="ECO:0000313" key="2">
    <source>
        <dbReference type="EMBL" id="KAF6751396.1"/>
    </source>
</evidence>
<dbReference type="EMBL" id="JACGCI010000051">
    <property type="protein sequence ID" value="KAF6751396.1"/>
    <property type="molecule type" value="Genomic_DNA"/>
</dbReference>
<sequence length="368" mass="39306">MSYYYEDGYGDYGSTGDYSGNYGSGGDSYGGGYSSGDAGGYSYEGGDQGGYSYDGGDQGSYTSAASEQDNYGYDVGPQQGEDDSEPYYDAGIDDGYDTAEYNRESQAAAEYHDTDTAGPFPDWQEYTNDAGAYANESEVGHDSEWDPVQTSESFQRNHGAIHFPSSQSAFAATQAPQCHYPGPDTPSDDAHYSPAPVPALPTRWQDYHPMYWPDGLAESLGVSLSVAFSPFLGVPHPQGLAAPPPPSVDDSQSRDDGLIPQTEAVQLESSGAADEMEGRDTTPRDGELHEHLGDHQPFDIIVIPPPAIPSPAIDDCPPPSLSTPTPLPTDSAWGVHSEEQPPQHEHPPPTLFSMFTPVNASPTGYQTA</sequence>
<feature type="region of interest" description="Disordered" evidence="1">
    <location>
        <begin position="304"/>
        <end position="368"/>
    </location>
</feature>
<evidence type="ECO:0000256" key="1">
    <source>
        <dbReference type="SAM" id="MobiDB-lite"/>
    </source>
</evidence>
<proteinExistence type="predicted"/>